<accession>A0ABS0D6R6</accession>
<protein>
    <submittedName>
        <fullName evidence="5">Universal stress protein</fullName>
    </submittedName>
</protein>
<dbReference type="Gene3D" id="3.40.50.620">
    <property type="entry name" value="HUPs"/>
    <property type="match status" value="2"/>
</dbReference>
<sequence>MISEDPHILVSAPIVVGIDGTAGDAAVRWAAETAARRKRRLLLVNAVNVAAASAVLGPYDLFVPPVTTAMRDSSAELLARARELAASVAPDIDIDTESADGSPGKILIDRSATAHLTVLGATGTGGTLAHLGSTLLAVTSHASGTVAVVRGANPTATEDANGQRLPVVVGVDGSELGRAAVEVAFTEAAERNAPLIAVHSWTDLPAEGFFGLPPGIEDQDVQEAAQQLLAEQLAGWREKFPDLDVSTRAYLSGPRKHLREWSERAQLVVVGSRGRGGFRGLLLGSTSNDLVQNAQCPVMVVHPKK</sequence>
<dbReference type="InterPro" id="IPR006015">
    <property type="entry name" value="Universal_stress_UspA"/>
</dbReference>
<comment type="similarity">
    <text evidence="1">Belongs to the universal stress protein A family.</text>
</comment>
<name>A0ABS0D6R6_9NOCA</name>
<evidence type="ECO:0000259" key="4">
    <source>
        <dbReference type="Pfam" id="PF00582"/>
    </source>
</evidence>
<dbReference type="InterPro" id="IPR014729">
    <property type="entry name" value="Rossmann-like_a/b/a_fold"/>
</dbReference>
<dbReference type="EMBL" id="JADLQN010000001">
    <property type="protein sequence ID" value="MBF6354169.1"/>
    <property type="molecule type" value="Genomic_DNA"/>
</dbReference>
<feature type="domain" description="UspA" evidence="4">
    <location>
        <begin position="167"/>
        <end position="302"/>
    </location>
</feature>
<dbReference type="InterPro" id="IPR006016">
    <property type="entry name" value="UspA"/>
</dbReference>
<comment type="caution">
    <text evidence="5">The sequence shown here is derived from an EMBL/GenBank/DDBJ whole genome shotgun (WGS) entry which is preliminary data.</text>
</comment>
<evidence type="ECO:0000256" key="1">
    <source>
        <dbReference type="ARBA" id="ARBA00008791"/>
    </source>
</evidence>
<keyword evidence="2" id="KW-0547">Nucleotide-binding</keyword>
<dbReference type="PANTHER" id="PTHR46268">
    <property type="entry name" value="STRESS RESPONSE PROTEIN NHAX"/>
    <property type="match status" value="1"/>
</dbReference>
<evidence type="ECO:0000256" key="2">
    <source>
        <dbReference type="ARBA" id="ARBA00022741"/>
    </source>
</evidence>
<evidence type="ECO:0000313" key="5">
    <source>
        <dbReference type="EMBL" id="MBF6354169.1"/>
    </source>
</evidence>
<dbReference type="PANTHER" id="PTHR46268:SF27">
    <property type="entry name" value="UNIVERSAL STRESS PROTEIN RV2623"/>
    <property type="match status" value="1"/>
</dbReference>
<evidence type="ECO:0000256" key="3">
    <source>
        <dbReference type="ARBA" id="ARBA00022840"/>
    </source>
</evidence>
<reference evidence="5 6" key="1">
    <citation type="submission" date="2020-10" db="EMBL/GenBank/DDBJ databases">
        <title>Identification of Nocardia species via Next-generation sequencing and recognition of intraspecies genetic diversity.</title>
        <authorList>
            <person name="Li P."/>
            <person name="Li P."/>
            <person name="Lu B."/>
        </authorList>
    </citation>
    <scope>NUCLEOTIDE SEQUENCE [LARGE SCALE GENOMIC DNA]</scope>
    <source>
        <strain evidence="5 6">BJ06-0143</strain>
    </source>
</reference>
<keyword evidence="6" id="KW-1185">Reference proteome</keyword>
<dbReference type="RefSeq" id="WP_195000968.1">
    <property type="nucleotide sequence ID" value="NZ_JADLQN010000001.1"/>
</dbReference>
<feature type="domain" description="UspA" evidence="4">
    <location>
        <begin position="13"/>
        <end position="150"/>
    </location>
</feature>
<dbReference type="Proteomes" id="UP000707731">
    <property type="component" value="Unassembled WGS sequence"/>
</dbReference>
<dbReference type="Pfam" id="PF00582">
    <property type="entry name" value="Usp"/>
    <property type="match status" value="2"/>
</dbReference>
<proteinExistence type="inferred from homology"/>
<gene>
    <name evidence="5" type="ORF">IU449_06375</name>
</gene>
<dbReference type="PRINTS" id="PR01438">
    <property type="entry name" value="UNVRSLSTRESS"/>
</dbReference>
<dbReference type="SUPFAM" id="SSF52402">
    <property type="entry name" value="Adenine nucleotide alpha hydrolases-like"/>
    <property type="match status" value="2"/>
</dbReference>
<keyword evidence="3" id="KW-0067">ATP-binding</keyword>
<organism evidence="5 6">
    <name type="scientific">Nocardia higoensis</name>
    <dbReference type="NCBI Taxonomy" id="228599"/>
    <lineage>
        <taxon>Bacteria</taxon>
        <taxon>Bacillati</taxon>
        <taxon>Actinomycetota</taxon>
        <taxon>Actinomycetes</taxon>
        <taxon>Mycobacteriales</taxon>
        <taxon>Nocardiaceae</taxon>
        <taxon>Nocardia</taxon>
    </lineage>
</organism>
<evidence type="ECO:0000313" key="6">
    <source>
        <dbReference type="Proteomes" id="UP000707731"/>
    </source>
</evidence>